<evidence type="ECO:0000256" key="1">
    <source>
        <dbReference type="ARBA" id="ARBA00022658"/>
    </source>
</evidence>
<keyword evidence="1" id="KW-0344">Guanine-nucleotide releasing factor</keyword>
<dbReference type="InterPro" id="IPR000219">
    <property type="entry name" value="DH_dom"/>
</dbReference>
<dbReference type="CDD" id="cd00160">
    <property type="entry name" value="RhoGEF"/>
    <property type="match status" value="1"/>
</dbReference>
<reference evidence="5" key="1">
    <citation type="submission" date="2021-02" db="EMBL/GenBank/DDBJ databases">
        <authorList>
            <person name="Nowell W R."/>
        </authorList>
    </citation>
    <scope>NUCLEOTIDE SEQUENCE</scope>
</reference>
<dbReference type="Proteomes" id="UP000663854">
    <property type="component" value="Unassembled WGS sequence"/>
</dbReference>
<dbReference type="Pfam" id="PF00621">
    <property type="entry name" value="RhoGEF"/>
    <property type="match status" value="1"/>
</dbReference>
<evidence type="ECO:0000313" key="5">
    <source>
        <dbReference type="EMBL" id="CAF1669919.1"/>
    </source>
</evidence>
<evidence type="ECO:0000259" key="3">
    <source>
        <dbReference type="PROSITE" id="PS50010"/>
    </source>
</evidence>
<feature type="non-terminal residue" evidence="5">
    <location>
        <position position="1"/>
    </location>
</feature>
<feature type="compositionally biased region" description="Low complexity" evidence="2">
    <location>
        <begin position="66"/>
        <end position="79"/>
    </location>
</feature>
<dbReference type="EMBL" id="CAJNOH010013088">
    <property type="protein sequence ID" value="CAF1542161.1"/>
    <property type="molecule type" value="Genomic_DNA"/>
</dbReference>
<dbReference type="GO" id="GO:0030036">
    <property type="term" value="P:actin cytoskeleton organization"/>
    <property type="evidence" value="ECO:0007669"/>
    <property type="project" value="TreeGrafter"/>
</dbReference>
<dbReference type="Gene3D" id="1.20.900.10">
    <property type="entry name" value="Dbl homology (DH) domain"/>
    <property type="match status" value="1"/>
</dbReference>
<accession>A0A816G3I2</accession>
<dbReference type="EMBL" id="CAJNOL010014977">
    <property type="protein sequence ID" value="CAF1669919.1"/>
    <property type="molecule type" value="Genomic_DNA"/>
</dbReference>
<protein>
    <recommendedName>
        <fullName evidence="3">DH domain-containing protein</fullName>
    </recommendedName>
</protein>
<dbReference type="SUPFAM" id="SSF48065">
    <property type="entry name" value="DBL homology domain (DH-domain)"/>
    <property type="match status" value="1"/>
</dbReference>
<proteinExistence type="predicted"/>
<evidence type="ECO:0000313" key="4">
    <source>
        <dbReference type="EMBL" id="CAF1542161.1"/>
    </source>
</evidence>
<keyword evidence="6" id="KW-1185">Reference proteome</keyword>
<dbReference type="SMART" id="SM00325">
    <property type="entry name" value="RhoGEF"/>
    <property type="match status" value="1"/>
</dbReference>
<name>A0A816G3I2_9BILA</name>
<dbReference type="InterPro" id="IPR039919">
    <property type="entry name" value="ARHGEF10/ARHGEF17"/>
</dbReference>
<dbReference type="AlphaFoldDB" id="A0A816G3I2"/>
<feature type="domain" description="DH" evidence="3">
    <location>
        <begin position="98"/>
        <end position="256"/>
    </location>
</feature>
<comment type="caution">
    <text evidence="5">The sequence shown here is derived from an EMBL/GenBank/DDBJ whole genome shotgun (WGS) entry which is preliminary data.</text>
</comment>
<feature type="region of interest" description="Disordered" evidence="2">
    <location>
        <begin position="65"/>
        <end position="94"/>
    </location>
</feature>
<feature type="non-terminal residue" evidence="5">
    <location>
        <position position="256"/>
    </location>
</feature>
<organism evidence="5 6">
    <name type="scientific">Rotaria sordida</name>
    <dbReference type="NCBI Taxonomy" id="392033"/>
    <lineage>
        <taxon>Eukaryota</taxon>
        <taxon>Metazoa</taxon>
        <taxon>Spiralia</taxon>
        <taxon>Gnathifera</taxon>
        <taxon>Rotifera</taxon>
        <taxon>Eurotatoria</taxon>
        <taxon>Bdelloidea</taxon>
        <taxon>Philodinida</taxon>
        <taxon>Philodinidae</taxon>
        <taxon>Rotaria</taxon>
    </lineage>
</organism>
<dbReference type="PROSITE" id="PS50010">
    <property type="entry name" value="DH_2"/>
    <property type="match status" value="1"/>
</dbReference>
<dbReference type="PANTHER" id="PTHR12877">
    <property type="entry name" value="RHO GUANINE NUCLEOTIDE EXCHANGE FACTOR"/>
    <property type="match status" value="1"/>
</dbReference>
<dbReference type="InterPro" id="IPR035899">
    <property type="entry name" value="DBL_dom_sf"/>
</dbReference>
<evidence type="ECO:0000256" key="2">
    <source>
        <dbReference type="SAM" id="MobiDB-lite"/>
    </source>
</evidence>
<feature type="compositionally biased region" description="Polar residues" evidence="2">
    <location>
        <begin position="80"/>
        <end position="89"/>
    </location>
</feature>
<gene>
    <name evidence="5" type="ORF">JXQ802_LOCUS57421</name>
    <name evidence="4" type="ORF">PYM288_LOCUS40823</name>
</gene>
<dbReference type="Proteomes" id="UP000663870">
    <property type="component" value="Unassembled WGS sequence"/>
</dbReference>
<sequence>LSNSSFNNRNNRNGVMRSYTFTTPSYIDSDSNQISSVGTTTCQSTPELVSSNQSIVSTLVNTKHNSSLSTSSSSLTGTSNPNATSTSSRTIDDKNEAQRKAIALQMYDTEKSYVEALKSLVTKYYLPMKDKTVVSNELINDIFYKIPEIHIHHTAFLLSLSQKLNQWDNKQTVGDILLQMFTRTSVIETYTSFVNNYKTAQIAIGLCRDISSFNKFLEQQARDHHGKLTLRDLIIQPVQRIPRYELYIKDFLKCTN</sequence>
<evidence type="ECO:0000313" key="6">
    <source>
        <dbReference type="Proteomes" id="UP000663870"/>
    </source>
</evidence>
<dbReference type="GO" id="GO:0005085">
    <property type="term" value="F:guanyl-nucleotide exchange factor activity"/>
    <property type="evidence" value="ECO:0007669"/>
    <property type="project" value="UniProtKB-KW"/>
</dbReference>
<dbReference type="PANTHER" id="PTHR12877:SF15">
    <property type="entry name" value="RHO GUANINE NUCLEOTIDE EXCHANGE FACTOR 17"/>
    <property type="match status" value="1"/>
</dbReference>